<dbReference type="KEGG" id="muo:115457571"/>
<evidence type="ECO:0000256" key="10">
    <source>
        <dbReference type="ARBA" id="ARBA00023170"/>
    </source>
</evidence>
<dbReference type="PANTHER" id="PTHR21444">
    <property type="entry name" value="COILED-COIL DOMAIN-CONTAINING PROTEIN 180"/>
    <property type="match status" value="1"/>
</dbReference>
<feature type="transmembrane region" description="Helical" evidence="11">
    <location>
        <begin position="497"/>
        <end position="519"/>
    </location>
</feature>
<evidence type="ECO:0000256" key="6">
    <source>
        <dbReference type="ARBA" id="ARBA00022893"/>
    </source>
</evidence>
<evidence type="ECO:0000256" key="7">
    <source>
        <dbReference type="ARBA" id="ARBA00022989"/>
    </source>
</evidence>
<gene>
    <name evidence="13 14 15 16" type="primary">STRA6</name>
</gene>
<dbReference type="GO" id="GO:0071939">
    <property type="term" value="P:vitamin A import into cell"/>
    <property type="evidence" value="ECO:0007669"/>
    <property type="project" value="TreeGrafter"/>
</dbReference>
<dbReference type="Proteomes" id="UP000515156">
    <property type="component" value="Chromosome 1"/>
</dbReference>
<dbReference type="GO" id="GO:0038023">
    <property type="term" value="F:signaling receptor activity"/>
    <property type="evidence" value="ECO:0007669"/>
    <property type="project" value="InterPro"/>
</dbReference>
<sequence length="654" mass="74373">MDMSLQRLGNESSLTTEDSYDDWYINEPEGPTVQEIVPPCSPTIPDHLYHTIMAPVSLAVLVILSLLVKRRKLCKGCLNGVPGIPSPVNFLEEEKNKGLVATVFGILICSLCRVILDDNPLPFLSDTSLQNREYWKILALFYYPALYYPLLACMTVRHRTGDILGSMLSWLHCGILIWQKIECPQSAKFYRFYSLLSALPEISCFIVLSFIYPALLLKNCKGASKFAANKASGRSYCEKYLKNILNKNQQKARSYNPNQSFKPWLLLQSYIYTSQQGFQLPMTLVLSATVATIVVYQVALLVLVFFLPTMQRIQDSIGDDFALMLAGFGIVLAEDKEEVVNVVKYYLWALEVCYISALVISCGLTVAMLMRSLVMHRTNLKALYRGAVSDVFHFPQKLRPTHSAIISWMSFTSYQAALTCLGLLLQQTVFFLCNVFFAFLVIIPLAYGRNLILFKFLKAMWPVLLMMALVVILQHLSARFAFLHKEHLQQEVTNRRILYLLTYLLFPVNFLLGLLVGIWRIVISALYNIVHLCRLDLSLLHHAVECFDPAYRNYCHFLKIEVSQSHPLLKAACFVLLQLLSRHEGQTRNKPTDVEEGIQLMQSKKPVLNKVKSKQARVRWWVAYTLLKNPSLLASRASFLFQCTSNGAQTMSSS</sequence>
<keyword evidence="8" id="KW-0683">Retinol-binding</keyword>
<evidence type="ECO:0000256" key="5">
    <source>
        <dbReference type="ARBA" id="ARBA00022692"/>
    </source>
</evidence>
<keyword evidence="7 11" id="KW-1133">Transmembrane helix</keyword>
<keyword evidence="3" id="KW-0813">Transport</keyword>
<evidence type="ECO:0000256" key="1">
    <source>
        <dbReference type="ARBA" id="ARBA00004651"/>
    </source>
</evidence>
<dbReference type="AlphaFoldDB" id="A0A6P7WPA1"/>
<evidence type="ECO:0000313" key="15">
    <source>
        <dbReference type="RefSeq" id="XP_030042907.1"/>
    </source>
</evidence>
<keyword evidence="12" id="KW-1185">Reference proteome</keyword>
<evidence type="ECO:0000313" key="12">
    <source>
        <dbReference type="Proteomes" id="UP000515156"/>
    </source>
</evidence>
<feature type="transmembrane region" description="Helical" evidence="11">
    <location>
        <begin position="193"/>
        <end position="217"/>
    </location>
</feature>
<accession>A0A6P7WPA1</accession>
<evidence type="ECO:0000256" key="4">
    <source>
        <dbReference type="ARBA" id="ARBA00022475"/>
    </source>
</evidence>
<dbReference type="RefSeq" id="XP_030042916.1">
    <property type="nucleotide sequence ID" value="XM_030187056.1"/>
</dbReference>
<evidence type="ECO:0000256" key="8">
    <source>
        <dbReference type="ARBA" id="ARBA00023072"/>
    </source>
</evidence>
<comment type="subcellular location">
    <subcellularLocation>
        <location evidence="1">Cell membrane</location>
        <topology evidence="1">Multi-pass membrane protein</topology>
    </subcellularLocation>
</comment>
<evidence type="ECO:0000313" key="13">
    <source>
        <dbReference type="RefSeq" id="XP_030042889.1"/>
    </source>
</evidence>
<feature type="transmembrane region" description="Helical" evidence="11">
    <location>
        <begin position="98"/>
        <end position="116"/>
    </location>
</feature>
<evidence type="ECO:0000256" key="3">
    <source>
        <dbReference type="ARBA" id="ARBA00022448"/>
    </source>
</evidence>
<evidence type="ECO:0000313" key="14">
    <source>
        <dbReference type="RefSeq" id="XP_030042896.1"/>
    </source>
</evidence>
<dbReference type="CTD" id="64220"/>
<evidence type="ECO:0000256" key="9">
    <source>
        <dbReference type="ARBA" id="ARBA00023136"/>
    </source>
</evidence>
<dbReference type="RefSeq" id="XP_030042889.1">
    <property type="nucleotide sequence ID" value="XM_030187029.1"/>
</dbReference>
<feature type="transmembrane region" description="Helical" evidence="11">
    <location>
        <begin position="136"/>
        <end position="156"/>
    </location>
</feature>
<dbReference type="GeneID" id="115457571"/>
<feature type="transmembrane region" description="Helical" evidence="11">
    <location>
        <begin position="345"/>
        <end position="370"/>
    </location>
</feature>
<keyword evidence="9 11" id="KW-0472">Membrane</keyword>
<feature type="transmembrane region" description="Helical" evidence="11">
    <location>
        <begin position="459"/>
        <end position="476"/>
    </location>
</feature>
<evidence type="ECO:0000256" key="2">
    <source>
        <dbReference type="ARBA" id="ARBA00014411"/>
    </source>
</evidence>
<dbReference type="GO" id="GO:0019841">
    <property type="term" value="F:retinol binding"/>
    <property type="evidence" value="ECO:0007669"/>
    <property type="project" value="UniProtKB-KW"/>
</dbReference>
<feature type="transmembrane region" description="Helical" evidence="11">
    <location>
        <begin position="48"/>
        <end position="68"/>
    </location>
</feature>
<dbReference type="RefSeq" id="XP_030042907.1">
    <property type="nucleotide sequence ID" value="XM_030187047.1"/>
</dbReference>
<dbReference type="InterPro" id="IPR026612">
    <property type="entry name" value="STRA6-like"/>
</dbReference>
<organism evidence="12 14">
    <name type="scientific">Microcaecilia unicolor</name>
    <dbReference type="NCBI Taxonomy" id="1415580"/>
    <lineage>
        <taxon>Eukaryota</taxon>
        <taxon>Metazoa</taxon>
        <taxon>Chordata</taxon>
        <taxon>Craniata</taxon>
        <taxon>Vertebrata</taxon>
        <taxon>Euteleostomi</taxon>
        <taxon>Amphibia</taxon>
        <taxon>Gymnophiona</taxon>
        <taxon>Siphonopidae</taxon>
        <taxon>Microcaecilia</taxon>
    </lineage>
</organism>
<protein>
    <recommendedName>
        <fullName evidence="2">Receptor for retinol uptake STRA6</fullName>
    </recommendedName>
</protein>
<dbReference type="GO" id="GO:0016918">
    <property type="term" value="F:retinal binding"/>
    <property type="evidence" value="ECO:0007669"/>
    <property type="project" value="UniProtKB-KW"/>
</dbReference>
<dbReference type="PANTHER" id="PTHR21444:SF16">
    <property type="entry name" value="RECEPTOR FOR RETINOL UPTAKE STRA6"/>
    <property type="match status" value="1"/>
</dbReference>
<dbReference type="GO" id="GO:0034632">
    <property type="term" value="F:retinol transmembrane transporter activity"/>
    <property type="evidence" value="ECO:0007669"/>
    <property type="project" value="InterPro"/>
</dbReference>
<name>A0A6P7WPA1_9AMPH</name>
<evidence type="ECO:0000313" key="16">
    <source>
        <dbReference type="RefSeq" id="XP_030042916.1"/>
    </source>
</evidence>
<feature type="transmembrane region" description="Helical" evidence="11">
    <location>
        <begin position="284"/>
        <end position="307"/>
    </location>
</feature>
<proteinExistence type="predicted"/>
<keyword evidence="5 11" id="KW-0812">Transmembrane</keyword>
<keyword evidence="4" id="KW-1003">Cell membrane</keyword>
<dbReference type="GO" id="GO:0005886">
    <property type="term" value="C:plasma membrane"/>
    <property type="evidence" value="ECO:0007669"/>
    <property type="project" value="UniProtKB-SubCell"/>
</dbReference>
<evidence type="ECO:0000256" key="11">
    <source>
        <dbReference type="SAM" id="Phobius"/>
    </source>
</evidence>
<feature type="transmembrane region" description="Helical" evidence="11">
    <location>
        <begin position="405"/>
        <end position="424"/>
    </location>
</feature>
<dbReference type="OrthoDB" id="2376984at2759"/>
<dbReference type="Pfam" id="PF14752">
    <property type="entry name" value="RBP_receptor"/>
    <property type="match status" value="1"/>
</dbReference>
<dbReference type="RefSeq" id="XP_030042896.1">
    <property type="nucleotide sequence ID" value="XM_030187036.1"/>
</dbReference>
<reference evidence="13 14" key="1">
    <citation type="submission" date="2025-04" db="UniProtKB">
        <authorList>
            <consortium name="RefSeq"/>
        </authorList>
    </citation>
    <scope>IDENTIFICATION</scope>
</reference>
<feature type="transmembrane region" description="Helical" evidence="11">
    <location>
        <begin position="429"/>
        <end position="447"/>
    </location>
</feature>
<keyword evidence="6" id="KW-0845">Vitamin A</keyword>
<keyword evidence="10 13" id="KW-0675">Receptor</keyword>